<dbReference type="PRINTS" id="PR00465">
    <property type="entry name" value="EP450IV"/>
</dbReference>
<proteinExistence type="inferred from homology"/>
<name>A0A6B9PBT0_CHAGS</name>
<evidence type="ECO:0000313" key="9">
    <source>
        <dbReference type="EMBL" id="QHD43134.1"/>
    </source>
</evidence>
<evidence type="ECO:0000256" key="3">
    <source>
        <dbReference type="ARBA" id="ARBA00022723"/>
    </source>
</evidence>
<evidence type="ECO:0000256" key="1">
    <source>
        <dbReference type="ARBA" id="ARBA00001971"/>
    </source>
</evidence>
<evidence type="ECO:0000256" key="2">
    <source>
        <dbReference type="ARBA" id="ARBA00010617"/>
    </source>
</evidence>
<reference evidence="9" key="1">
    <citation type="journal article" date="2020" name="Appl. Microbiol. Biotechnol.">
        <title>Chaetoglobosins and azaphilones from Chaetomium globosum associated with Apostichopus japonicus.</title>
        <authorList>
            <person name="Qi J."/>
            <person name="Jiang L."/>
            <person name="Zhao P."/>
            <person name="Chen H."/>
            <person name="Jia X."/>
            <person name="Zhao L."/>
            <person name="Dai H."/>
            <person name="Hu J."/>
            <person name="Liu C."/>
            <person name="Shim S.H."/>
            <person name="Xia X."/>
            <person name="Zhang L."/>
        </authorList>
    </citation>
    <scope>NUCLEOTIDE SEQUENCE</scope>
    <source>
        <strain evidence="9">E-C-2</strain>
    </source>
</reference>
<dbReference type="InterPro" id="IPR001128">
    <property type="entry name" value="Cyt_P450"/>
</dbReference>
<protein>
    <submittedName>
        <fullName evidence="9">P450 monooxygenase</fullName>
    </submittedName>
</protein>
<comment type="cofactor">
    <cofactor evidence="1 7">
        <name>heme</name>
        <dbReference type="ChEBI" id="CHEBI:30413"/>
    </cofactor>
</comment>
<dbReference type="SUPFAM" id="SSF48264">
    <property type="entry name" value="Cytochrome P450"/>
    <property type="match status" value="1"/>
</dbReference>
<dbReference type="GO" id="GO:0005737">
    <property type="term" value="C:cytoplasm"/>
    <property type="evidence" value="ECO:0007669"/>
    <property type="project" value="InterPro"/>
</dbReference>
<dbReference type="Pfam" id="PF00067">
    <property type="entry name" value="p450"/>
    <property type="match status" value="1"/>
</dbReference>
<dbReference type="GO" id="GO:0016705">
    <property type="term" value="F:oxidoreductase activity, acting on paired donors, with incorporation or reduction of molecular oxygen"/>
    <property type="evidence" value="ECO:0007669"/>
    <property type="project" value="InterPro"/>
</dbReference>
<keyword evidence="3 7" id="KW-0479">Metal-binding</keyword>
<keyword evidence="6 8" id="KW-0503">Monooxygenase</keyword>
<dbReference type="InterPro" id="IPR019771">
    <property type="entry name" value="F-actin_capping_bsu_CS"/>
</dbReference>
<evidence type="ECO:0000256" key="4">
    <source>
        <dbReference type="ARBA" id="ARBA00023002"/>
    </source>
</evidence>
<comment type="similarity">
    <text evidence="2 8">Belongs to the cytochrome P450 family.</text>
</comment>
<dbReference type="InterPro" id="IPR036396">
    <property type="entry name" value="Cyt_P450_sf"/>
</dbReference>
<dbReference type="PANTHER" id="PTHR46206">
    <property type="entry name" value="CYTOCHROME P450"/>
    <property type="match status" value="1"/>
</dbReference>
<dbReference type="EMBL" id="MN367318">
    <property type="protein sequence ID" value="QHD43134.1"/>
    <property type="molecule type" value="Genomic_DNA"/>
</dbReference>
<evidence type="ECO:0000256" key="8">
    <source>
        <dbReference type="RuleBase" id="RU000461"/>
    </source>
</evidence>
<dbReference type="GO" id="GO:0030036">
    <property type="term" value="P:actin cytoskeleton organization"/>
    <property type="evidence" value="ECO:0007669"/>
    <property type="project" value="InterPro"/>
</dbReference>
<dbReference type="PROSITE" id="PS00086">
    <property type="entry name" value="CYTOCHROME_P450"/>
    <property type="match status" value="1"/>
</dbReference>
<dbReference type="GO" id="GO:0004497">
    <property type="term" value="F:monooxygenase activity"/>
    <property type="evidence" value="ECO:0007669"/>
    <property type="project" value="UniProtKB-KW"/>
</dbReference>
<keyword evidence="5 7" id="KW-0408">Iron</keyword>
<dbReference type="GO" id="GO:0005506">
    <property type="term" value="F:iron ion binding"/>
    <property type="evidence" value="ECO:0007669"/>
    <property type="project" value="InterPro"/>
</dbReference>
<dbReference type="GO" id="GO:0020037">
    <property type="term" value="F:heme binding"/>
    <property type="evidence" value="ECO:0007669"/>
    <property type="project" value="InterPro"/>
</dbReference>
<evidence type="ECO:0000256" key="7">
    <source>
        <dbReference type="PIRSR" id="PIRSR602403-1"/>
    </source>
</evidence>
<dbReference type="VEuPathDB" id="FungiDB:CHGG_01242"/>
<keyword evidence="7 8" id="KW-0349">Heme</keyword>
<dbReference type="CDD" id="cd11041">
    <property type="entry name" value="CYP503A1-like"/>
    <property type="match status" value="1"/>
</dbReference>
<evidence type="ECO:0000256" key="6">
    <source>
        <dbReference type="ARBA" id="ARBA00023033"/>
    </source>
</evidence>
<dbReference type="GO" id="GO:0008290">
    <property type="term" value="C:F-actin capping protein complex"/>
    <property type="evidence" value="ECO:0007669"/>
    <property type="project" value="InterPro"/>
</dbReference>
<dbReference type="Gene3D" id="1.10.630.10">
    <property type="entry name" value="Cytochrome P450"/>
    <property type="match status" value="1"/>
</dbReference>
<sequence>MAGFYFTAESSWSPYVVLVLALVVVAANRLARTKRSNDWLNHIPMLEFEDGDNSTERYIRDTWALLRAGYHKYTKRGMPFQMRNPADPDHPQVVLPAEYLSEVKSAPESRFSFRLYSEQAFLLNYSHAPKQTDGTTHIVRNEMNKNIGALLEATQEEIELALGSKLPNSTTWEPVTPYMTLAYTTSRAIARVLGGRELSGSEEWIGLNVGITGMTHQAGQQIREQYPRPLRWMARWRHPGARAVVATRRRSAQIVDPIIQKRLAGAQDAKTGEPDAIQWMLATRDGRRPSAQEVADEQLFLGIASVHTTSATSLSILYDLLDRPDVVEEIIGEINAVAGRHKDAGGRWTKQALSELEKLDSFMAESFRFNPVGLVTMQRSAVVDYVFKDGLRLPKHTQILFPTCEFNRDEDVHQSPDVFDPWRFLKMRKAGDPNKHHFAYVSDQMVGFGAGTHACPGRYFASYEIKLMLIYMLTRYDIKWPDGLSRPPNMAHDFSNIPNPTATVLFRKRHGPGAS</sequence>
<dbReference type="AlphaFoldDB" id="A0A6B9PBT0"/>
<dbReference type="InterPro" id="IPR017972">
    <property type="entry name" value="Cyt_P450_CS"/>
</dbReference>
<dbReference type="PROSITE" id="PS00231">
    <property type="entry name" value="F_ACTIN_CAPPING_BETA"/>
    <property type="match status" value="1"/>
</dbReference>
<evidence type="ECO:0000256" key="5">
    <source>
        <dbReference type="ARBA" id="ARBA00023004"/>
    </source>
</evidence>
<accession>A0A6B9PBT0</accession>
<dbReference type="GO" id="GO:0003779">
    <property type="term" value="F:actin binding"/>
    <property type="evidence" value="ECO:0007669"/>
    <property type="project" value="InterPro"/>
</dbReference>
<dbReference type="PANTHER" id="PTHR46206:SF7">
    <property type="entry name" value="P450, PUTATIVE (EUROFUNG)-RELATED"/>
    <property type="match status" value="1"/>
</dbReference>
<keyword evidence="4 8" id="KW-0560">Oxidoreductase</keyword>
<dbReference type="InterPro" id="IPR002403">
    <property type="entry name" value="Cyt_P450_E_grp-IV"/>
</dbReference>
<gene>
    <name evidence="9" type="primary">pn3-17</name>
</gene>
<feature type="binding site" description="axial binding residue" evidence="7">
    <location>
        <position position="455"/>
    </location>
    <ligand>
        <name>heme</name>
        <dbReference type="ChEBI" id="CHEBI:30413"/>
    </ligand>
    <ligandPart>
        <name>Fe</name>
        <dbReference type="ChEBI" id="CHEBI:18248"/>
    </ligandPart>
</feature>
<organism evidence="9">
    <name type="scientific">Chaetomium globosum</name>
    <name type="common">Soil fungus</name>
    <dbReference type="NCBI Taxonomy" id="38033"/>
    <lineage>
        <taxon>Eukaryota</taxon>
        <taxon>Fungi</taxon>
        <taxon>Dikarya</taxon>
        <taxon>Ascomycota</taxon>
        <taxon>Pezizomycotina</taxon>
        <taxon>Sordariomycetes</taxon>
        <taxon>Sordariomycetidae</taxon>
        <taxon>Sordariales</taxon>
        <taxon>Chaetomiaceae</taxon>
        <taxon>Chaetomium</taxon>
    </lineage>
</organism>